<dbReference type="AlphaFoldDB" id="A0A1M5D2M7"/>
<dbReference type="CDD" id="cd00093">
    <property type="entry name" value="HTH_XRE"/>
    <property type="match status" value="1"/>
</dbReference>
<gene>
    <name evidence="2" type="ORF">SAMN02745133_03091</name>
</gene>
<dbReference type="SMART" id="SM00530">
    <property type="entry name" value="HTH_XRE"/>
    <property type="match status" value="1"/>
</dbReference>
<reference evidence="3" key="1">
    <citation type="submission" date="2016-11" db="EMBL/GenBank/DDBJ databases">
        <authorList>
            <person name="Varghese N."/>
            <person name="Submissions S."/>
        </authorList>
    </citation>
    <scope>NUCLEOTIDE SEQUENCE [LARGE SCALE GENOMIC DNA]</scope>
    <source>
        <strain evidence="3">DSM 12395</strain>
    </source>
</reference>
<dbReference type="Gene3D" id="1.10.260.40">
    <property type="entry name" value="lambda repressor-like DNA-binding domains"/>
    <property type="match status" value="1"/>
</dbReference>
<dbReference type="STRING" id="1121429.SAMN02745133_03091"/>
<dbReference type="OrthoDB" id="9808239at2"/>
<evidence type="ECO:0000313" key="2">
    <source>
        <dbReference type="EMBL" id="SHF61188.1"/>
    </source>
</evidence>
<dbReference type="EMBL" id="FQUY01000041">
    <property type="protein sequence ID" value="SHF61188.1"/>
    <property type="molecule type" value="Genomic_DNA"/>
</dbReference>
<organism evidence="2 3">
    <name type="scientific">Desulforamulus putei DSM 12395</name>
    <dbReference type="NCBI Taxonomy" id="1121429"/>
    <lineage>
        <taxon>Bacteria</taxon>
        <taxon>Bacillati</taxon>
        <taxon>Bacillota</taxon>
        <taxon>Clostridia</taxon>
        <taxon>Eubacteriales</taxon>
        <taxon>Peptococcaceae</taxon>
        <taxon>Desulforamulus</taxon>
    </lineage>
</organism>
<protein>
    <submittedName>
        <fullName evidence="2">DNA-binding transcriptional regulator, XRE-family HTH domain</fullName>
    </submittedName>
</protein>
<dbReference type="RefSeq" id="WP_073240237.1">
    <property type="nucleotide sequence ID" value="NZ_FQUY01000041.1"/>
</dbReference>
<dbReference type="GO" id="GO:0003677">
    <property type="term" value="F:DNA binding"/>
    <property type="evidence" value="ECO:0007669"/>
    <property type="project" value="UniProtKB-KW"/>
</dbReference>
<dbReference type="InterPro" id="IPR010982">
    <property type="entry name" value="Lambda_DNA-bd_dom_sf"/>
</dbReference>
<evidence type="ECO:0000259" key="1">
    <source>
        <dbReference type="PROSITE" id="PS50943"/>
    </source>
</evidence>
<feature type="domain" description="HTH cro/C1-type" evidence="1">
    <location>
        <begin position="10"/>
        <end position="64"/>
    </location>
</feature>
<name>A0A1M5D2M7_9FIRM</name>
<dbReference type="SUPFAM" id="SSF47413">
    <property type="entry name" value="lambda repressor-like DNA-binding domains"/>
    <property type="match status" value="1"/>
</dbReference>
<dbReference type="PROSITE" id="PS50943">
    <property type="entry name" value="HTH_CROC1"/>
    <property type="match status" value="1"/>
</dbReference>
<dbReference type="InterPro" id="IPR001387">
    <property type="entry name" value="Cro/C1-type_HTH"/>
</dbReference>
<accession>A0A1M5D2M7</accession>
<proteinExistence type="predicted"/>
<evidence type="ECO:0000313" key="3">
    <source>
        <dbReference type="Proteomes" id="UP000184148"/>
    </source>
</evidence>
<sequence>MKIYIKRDAFIKARIEAGYSQRSLSRKIGASNAYISQIESGDRNPSPNIAQKLCHELKKGFDEIFFINNGCSSEQTNRPSYKYGCSR</sequence>
<keyword evidence="3" id="KW-1185">Reference proteome</keyword>
<dbReference type="Pfam" id="PF01381">
    <property type="entry name" value="HTH_3"/>
    <property type="match status" value="1"/>
</dbReference>
<keyword evidence="2" id="KW-0238">DNA-binding</keyword>
<dbReference type="Proteomes" id="UP000184148">
    <property type="component" value="Unassembled WGS sequence"/>
</dbReference>